<keyword evidence="1" id="KW-1133">Transmembrane helix</keyword>
<evidence type="ECO:0000313" key="3">
    <source>
        <dbReference type="EMBL" id="OEF18878.1"/>
    </source>
</evidence>
<feature type="transmembrane region" description="Helical" evidence="1">
    <location>
        <begin position="115"/>
        <end position="135"/>
    </location>
</feature>
<dbReference type="SUPFAM" id="SSF48317">
    <property type="entry name" value="Acid phosphatase/Vanadium-dependent haloperoxidase"/>
    <property type="match status" value="1"/>
</dbReference>
<dbReference type="Pfam" id="PF14378">
    <property type="entry name" value="PAP2_3"/>
    <property type="match status" value="1"/>
</dbReference>
<protein>
    <recommendedName>
        <fullName evidence="2">Inositolphosphotransferase Aur1/Ipt1 domain-containing protein</fullName>
    </recommendedName>
</protein>
<dbReference type="InterPro" id="IPR026841">
    <property type="entry name" value="Aur1/Ipt1"/>
</dbReference>
<keyword evidence="1" id="KW-0472">Membrane</keyword>
<feature type="transmembrane region" description="Helical" evidence="1">
    <location>
        <begin position="286"/>
        <end position="307"/>
    </location>
</feature>
<feature type="transmembrane region" description="Helical" evidence="1">
    <location>
        <begin position="319"/>
        <end position="339"/>
    </location>
</feature>
<keyword evidence="4" id="KW-1185">Reference proteome</keyword>
<dbReference type="InterPro" id="IPR036938">
    <property type="entry name" value="PAP2/HPO_sf"/>
</dbReference>
<feature type="transmembrane region" description="Helical" evidence="1">
    <location>
        <begin position="209"/>
        <end position="229"/>
    </location>
</feature>
<evidence type="ECO:0000259" key="2">
    <source>
        <dbReference type="Pfam" id="PF14378"/>
    </source>
</evidence>
<reference evidence="3 4" key="1">
    <citation type="journal article" date="2012" name="Science">
        <title>Ecological populations of bacteria act as socially cohesive units of antibiotic production and resistance.</title>
        <authorList>
            <person name="Cordero O.X."/>
            <person name="Wildschutte H."/>
            <person name="Kirkup B."/>
            <person name="Proehl S."/>
            <person name="Ngo L."/>
            <person name="Hussain F."/>
            <person name="Le Roux F."/>
            <person name="Mincer T."/>
            <person name="Polz M.F."/>
        </authorList>
    </citation>
    <scope>NUCLEOTIDE SEQUENCE [LARGE SCALE GENOMIC DNA]</scope>
    <source>
        <strain evidence="3 4">5S-186</strain>
    </source>
</reference>
<keyword evidence="1" id="KW-0812">Transmembrane</keyword>
<comment type="caution">
    <text evidence="3">The sequence shown here is derived from an EMBL/GenBank/DDBJ whole genome shotgun (WGS) entry which is preliminary data.</text>
</comment>
<sequence length="363" mass="42321">MMSVRAVSRFTGFEFWKRSFLGIYQYIKADKIFYGVMISFSVVVIAILQIYGYESKGQLTAYLSMLPTMLKLSLIIGTLWYFITLVYRRERRPLYCFWQQVVFIYDHRNRIIASFLLFVGISAFLSYCSTFKGMIPLLHPFEFDEAIHNIDLWLFFGKEPWQLIHGLYDSPWITFGLDLSYNIWFFLVYAILGVFILTQKVHRRRQYILTWLLCWIVIGNILAFAFSSVGPTFVGRLFPINTDYLPLMTLLHQQDMWLQQYNPKILLWSLNTQDYLWTSYTTGKEMLGSGISAMPSMHVSMAVLMALGVSSLNRKLGILFWLFALIIYVGSFTLGWHYAVDGLVSGPVTLIIWRLCGSKYLTK</sequence>
<feature type="domain" description="Inositolphosphotransferase Aur1/Ipt1" evidence="2">
    <location>
        <begin position="146"/>
        <end position="353"/>
    </location>
</feature>
<feature type="transmembrane region" description="Helical" evidence="1">
    <location>
        <begin position="32"/>
        <end position="53"/>
    </location>
</feature>
<evidence type="ECO:0000313" key="4">
    <source>
        <dbReference type="Proteomes" id="UP000095059"/>
    </source>
</evidence>
<name>A0ABX3AWV2_ALILO</name>
<organism evidence="3 4">
    <name type="scientific">Aliivibrio logei 5S-186</name>
    <dbReference type="NCBI Taxonomy" id="626086"/>
    <lineage>
        <taxon>Bacteria</taxon>
        <taxon>Pseudomonadati</taxon>
        <taxon>Pseudomonadota</taxon>
        <taxon>Gammaproteobacteria</taxon>
        <taxon>Vibrionales</taxon>
        <taxon>Vibrionaceae</taxon>
        <taxon>Aliivibrio</taxon>
    </lineage>
</organism>
<dbReference type="RefSeq" id="WP_017023315.1">
    <property type="nucleotide sequence ID" value="NZ_AJYJ02000058.1"/>
</dbReference>
<feature type="transmembrane region" description="Helical" evidence="1">
    <location>
        <begin position="59"/>
        <end position="83"/>
    </location>
</feature>
<feature type="transmembrane region" description="Helical" evidence="1">
    <location>
        <begin position="179"/>
        <end position="197"/>
    </location>
</feature>
<dbReference type="Gene3D" id="1.20.144.10">
    <property type="entry name" value="Phosphatidic acid phosphatase type 2/haloperoxidase"/>
    <property type="match status" value="1"/>
</dbReference>
<gene>
    <name evidence="3" type="ORF">A1Q5_05100</name>
</gene>
<accession>A0ABX3AWV2</accession>
<dbReference type="Proteomes" id="UP000095059">
    <property type="component" value="Unassembled WGS sequence"/>
</dbReference>
<dbReference type="EMBL" id="AJYJ02000058">
    <property type="protein sequence ID" value="OEF18878.1"/>
    <property type="molecule type" value="Genomic_DNA"/>
</dbReference>
<evidence type="ECO:0000256" key="1">
    <source>
        <dbReference type="SAM" id="Phobius"/>
    </source>
</evidence>
<proteinExistence type="predicted"/>